<name>A0A2H3P1Y7_9BACT</name>
<evidence type="ECO:0008006" key="4">
    <source>
        <dbReference type="Google" id="ProtNLM"/>
    </source>
</evidence>
<protein>
    <recommendedName>
        <fullName evidence="4">TonB-dependent receptor-like beta-barrel domain-containing protein</fullName>
    </recommendedName>
</protein>
<comment type="caution">
    <text evidence="2">The sequence shown here is derived from an EMBL/GenBank/DDBJ whole genome shotgun (WGS) entry which is preliminary data.</text>
</comment>
<reference evidence="2 3" key="1">
    <citation type="submission" date="2017-10" db="EMBL/GenBank/DDBJ databases">
        <title>Draft genome of Longimonas halophila.</title>
        <authorList>
            <person name="Goh K.M."/>
            <person name="Shamsir M.S."/>
            <person name="Lim S.W."/>
        </authorList>
    </citation>
    <scope>NUCLEOTIDE SEQUENCE [LARGE SCALE GENOMIC DNA]</scope>
    <source>
        <strain evidence="2 3">KCTC 42399</strain>
    </source>
</reference>
<gene>
    <name evidence="2" type="ORF">CRI93_02345</name>
</gene>
<sequence>MLFSLLVLDTARTAPPPQPVLRVEDAALIAYRSPVQHRVPHPDTTEADTTEADTTEANTTPPDTTETGPPDASGEDPVAPDAPMELLPAPPRALVDTALYRRAHASMAETLAEAPGSFLYHLGPIDWPHGWSRYGLPPHRADYWLNDRRYVDPITQQPRYDLLPSLFTTRPSTTTPAGRQSALGLSQQWRFFTPDRPLTELRYRRGGASLQAVEIVHTQGRPVEWLGQPARFAATFGYGGASNDDTYQSTALDLTRQVLLRIRYQEAEWGLDLTNYAVRHRLQTHGGVEPAIADVPTTVFVPAQADVRTEGQRQTIRNDLSARLRWAWNDRLPATQLTTGWTSNTFDFSGFEDKRTLRSHVLTATLRQPLRVQSHAMQAVAYAEHQTAPSDTFAVASPGLTALHAGLRDSLTWRGTMLDAATYVHHHTNHPIYASGQLQAAYDLGPVGGTAQVASTARPSSRLETYGSAGLVTPLSDPVLTRTHRAQVGLHTTWRTLQTRITAFGHRTERAVEAERGTDPLDSTIRAVPEPLDVAGVSGRLRWRYDAERGLYAVVQGTALQVRPSGDQLVQQYAASLPEVYGRGRLGARFVLFRDLDIDLYAEAYGWGAAFRSRWFHSPTGQLTLPKLDAPATPDTPGRLQPDGVLNIHAEANLRGAELMLSYENALGGTNVTAGTYVVPTYPLPNQRIRFSIHWPLFD</sequence>
<dbReference type="RefSeq" id="WP_098060988.1">
    <property type="nucleotide sequence ID" value="NZ_PDEP01000001.1"/>
</dbReference>
<evidence type="ECO:0000256" key="1">
    <source>
        <dbReference type="SAM" id="MobiDB-lite"/>
    </source>
</evidence>
<keyword evidence="3" id="KW-1185">Reference proteome</keyword>
<evidence type="ECO:0000313" key="3">
    <source>
        <dbReference type="Proteomes" id="UP000221024"/>
    </source>
</evidence>
<accession>A0A2H3P1Y7</accession>
<dbReference type="EMBL" id="PDEP01000001">
    <property type="protein sequence ID" value="PEN09590.1"/>
    <property type="molecule type" value="Genomic_DNA"/>
</dbReference>
<proteinExistence type="predicted"/>
<feature type="compositionally biased region" description="Low complexity" evidence="1">
    <location>
        <begin position="55"/>
        <end position="72"/>
    </location>
</feature>
<feature type="compositionally biased region" description="Acidic residues" evidence="1">
    <location>
        <begin position="45"/>
        <end position="54"/>
    </location>
</feature>
<dbReference type="Proteomes" id="UP000221024">
    <property type="component" value="Unassembled WGS sequence"/>
</dbReference>
<dbReference type="AlphaFoldDB" id="A0A2H3P1Y7"/>
<evidence type="ECO:0000313" key="2">
    <source>
        <dbReference type="EMBL" id="PEN09590.1"/>
    </source>
</evidence>
<organism evidence="2 3">
    <name type="scientific">Longimonas halophila</name>
    <dbReference type="NCBI Taxonomy" id="1469170"/>
    <lineage>
        <taxon>Bacteria</taxon>
        <taxon>Pseudomonadati</taxon>
        <taxon>Rhodothermota</taxon>
        <taxon>Rhodothermia</taxon>
        <taxon>Rhodothermales</taxon>
        <taxon>Salisaetaceae</taxon>
        <taxon>Longimonas</taxon>
    </lineage>
</organism>
<feature type="region of interest" description="Disordered" evidence="1">
    <location>
        <begin position="34"/>
        <end position="88"/>
    </location>
</feature>
<dbReference type="OrthoDB" id="1492096at2"/>